<dbReference type="Gene3D" id="3.40.50.450">
    <property type="match status" value="1"/>
</dbReference>
<feature type="region of interest" description="Disordered" evidence="2">
    <location>
        <begin position="294"/>
        <end position="316"/>
    </location>
</feature>
<evidence type="ECO:0000256" key="2">
    <source>
        <dbReference type="SAM" id="MobiDB-lite"/>
    </source>
</evidence>
<feature type="domain" description="Smf/DprA SLOG" evidence="3">
    <location>
        <begin position="74"/>
        <end position="292"/>
    </location>
</feature>
<feature type="compositionally biased region" description="Basic and acidic residues" evidence="2">
    <location>
        <begin position="298"/>
        <end position="315"/>
    </location>
</feature>
<protein>
    <submittedName>
        <fullName evidence="4">DNA-processing protein DprA</fullName>
    </submittedName>
</protein>
<proteinExistence type="inferred from homology"/>
<dbReference type="SUPFAM" id="SSF102405">
    <property type="entry name" value="MCP/YpsA-like"/>
    <property type="match status" value="1"/>
</dbReference>
<evidence type="ECO:0000256" key="1">
    <source>
        <dbReference type="ARBA" id="ARBA00006525"/>
    </source>
</evidence>
<reference evidence="5" key="1">
    <citation type="journal article" date="2019" name="Int. J. Syst. Evol. Microbiol.">
        <title>The Global Catalogue of Microorganisms (GCM) 10K type strain sequencing project: providing services to taxonomists for standard genome sequencing and annotation.</title>
        <authorList>
            <consortium name="The Broad Institute Genomics Platform"/>
            <consortium name="The Broad Institute Genome Sequencing Center for Infectious Disease"/>
            <person name="Wu L."/>
            <person name="Ma J."/>
        </authorList>
    </citation>
    <scope>NUCLEOTIDE SEQUENCE [LARGE SCALE GENOMIC DNA]</scope>
    <source>
        <strain evidence="5">CGMCC 1.12477</strain>
    </source>
</reference>
<comment type="caution">
    <text evidence="4">The sequence shown here is derived from an EMBL/GenBank/DDBJ whole genome shotgun (WGS) entry which is preliminary data.</text>
</comment>
<evidence type="ECO:0000313" key="4">
    <source>
        <dbReference type="EMBL" id="MFD1945550.1"/>
    </source>
</evidence>
<dbReference type="Proteomes" id="UP001597351">
    <property type="component" value="Unassembled WGS sequence"/>
</dbReference>
<dbReference type="EMBL" id="JBHUGD010000001">
    <property type="protein sequence ID" value="MFD1945550.1"/>
    <property type="molecule type" value="Genomic_DNA"/>
</dbReference>
<sequence length="384" mass="40861">MTDDRAARAALSRLVEPGSARAARLIAHMGAPELYRQLRHERIDQGLSADAAGRMVEVAPERDLERAASRGIRFVVPGDDEWPDQLDDLEASEGVGDMRGRPFGLWVRGPVRLDSLARSVAVVGSRSATTYGEDVARGIAAELARDDRPVVSGAAFGIDQAAHRGALAMRGESVAVLACGVDRAYPAAHRDLLDHHATHGAIVSELPPGCAPMRMRFLARNRLIAALTCGTVLVEAAIRSGALNTAAWADSLSRPLMGVPGPVSSAQSQGVHHWIRIGAASLVTGAADVLEVVGSSGEHARDEPRAPSRPRDRLSRTHQRVLDAVPVHRAADLVAVARTAGLAVDDTRGALAELLRHGFVEQLPTGWRLGEAARQVPDEPLWAT</sequence>
<organism evidence="4 5">
    <name type="scientific">Nocardioides aestuarii</name>
    <dbReference type="NCBI Taxonomy" id="252231"/>
    <lineage>
        <taxon>Bacteria</taxon>
        <taxon>Bacillati</taxon>
        <taxon>Actinomycetota</taxon>
        <taxon>Actinomycetes</taxon>
        <taxon>Propionibacteriales</taxon>
        <taxon>Nocardioidaceae</taxon>
        <taxon>Nocardioides</taxon>
    </lineage>
</organism>
<accession>A0ABW4THZ5</accession>
<comment type="similarity">
    <text evidence="1">Belongs to the DprA/Smf family.</text>
</comment>
<dbReference type="NCBIfam" id="TIGR00732">
    <property type="entry name" value="dprA"/>
    <property type="match status" value="1"/>
</dbReference>
<dbReference type="Pfam" id="PF02481">
    <property type="entry name" value="DNA_processg_A"/>
    <property type="match status" value="1"/>
</dbReference>
<keyword evidence="5" id="KW-1185">Reference proteome</keyword>
<dbReference type="PANTHER" id="PTHR43022">
    <property type="entry name" value="PROTEIN SMF"/>
    <property type="match status" value="1"/>
</dbReference>
<dbReference type="PANTHER" id="PTHR43022:SF1">
    <property type="entry name" value="PROTEIN SMF"/>
    <property type="match status" value="1"/>
</dbReference>
<evidence type="ECO:0000259" key="3">
    <source>
        <dbReference type="Pfam" id="PF02481"/>
    </source>
</evidence>
<name>A0ABW4THZ5_9ACTN</name>
<gene>
    <name evidence="4" type="primary">dprA</name>
    <name evidence="4" type="ORF">ACFSDE_02010</name>
</gene>
<dbReference type="InterPro" id="IPR057666">
    <property type="entry name" value="DrpA_SLOG"/>
</dbReference>
<dbReference type="InterPro" id="IPR003488">
    <property type="entry name" value="DprA"/>
</dbReference>
<evidence type="ECO:0000313" key="5">
    <source>
        <dbReference type="Proteomes" id="UP001597351"/>
    </source>
</evidence>
<dbReference type="RefSeq" id="WP_343915550.1">
    <property type="nucleotide sequence ID" value="NZ_BAAAJT010000002.1"/>
</dbReference>